<dbReference type="RefSeq" id="WP_084274887.1">
    <property type="nucleotide sequence ID" value="NZ_AP026671.1"/>
</dbReference>
<dbReference type="Gene3D" id="3.30.1330.130">
    <property type="match status" value="1"/>
</dbReference>
<keyword evidence="3" id="KW-1185">Reference proteome</keyword>
<proteinExistence type="predicted"/>
<dbReference type="Proteomes" id="UP000192602">
    <property type="component" value="Unassembled WGS sequence"/>
</dbReference>
<gene>
    <name evidence="2" type="ORF">SAMN05660197_0372</name>
</gene>
<accession>A0A1W1WQY1</accession>
<evidence type="ECO:0000313" key="3">
    <source>
        <dbReference type="Proteomes" id="UP000192602"/>
    </source>
</evidence>
<evidence type="ECO:0000313" key="2">
    <source>
        <dbReference type="EMBL" id="SMC08615.1"/>
    </source>
</evidence>
<dbReference type="Pfam" id="PF02663">
    <property type="entry name" value="FmdE"/>
    <property type="match status" value="1"/>
</dbReference>
<evidence type="ECO:0000259" key="1">
    <source>
        <dbReference type="Pfam" id="PF02663"/>
    </source>
</evidence>
<dbReference type="OrthoDB" id="259311at2"/>
<dbReference type="InterPro" id="IPR003814">
    <property type="entry name" value="FmdEsu_dom"/>
</dbReference>
<protein>
    <submittedName>
        <fullName evidence="2">Formylmethanofuran dehydrogenase subunit E</fullName>
    </submittedName>
</protein>
<organism evidence="2 3">
    <name type="scientific">Nitratiruptor tergarcus DSM 16512</name>
    <dbReference type="NCBI Taxonomy" id="1069081"/>
    <lineage>
        <taxon>Bacteria</taxon>
        <taxon>Pseudomonadati</taxon>
        <taxon>Campylobacterota</taxon>
        <taxon>Epsilonproteobacteria</taxon>
        <taxon>Nautiliales</taxon>
        <taxon>Nitratiruptoraceae</taxon>
        <taxon>Nitratiruptor</taxon>
    </lineage>
</organism>
<dbReference type="EMBL" id="FWWZ01000001">
    <property type="protein sequence ID" value="SMC08615.1"/>
    <property type="molecule type" value="Genomic_DNA"/>
</dbReference>
<reference evidence="3" key="1">
    <citation type="submission" date="2017-04" db="EMBL/GenBank/DDBJ databases">
        <authorList>
            <person name="Varghese N."/>
            <person name="Submissions S."/>
        </authorList>
    </citation>
    <scope>NUCLEOTIDE SEQUENCE [LARGE SCALE GENOMIC DNA]</scope>
    <source>
        <strain evidence="3">DSM 16512</strain>
    </source>
</reference>
<feature type="domain" description="Formylmethanofuran dehydrogenase subunit E" evidence="1">
    <location>
        <begin position="41"/>
        <end position="190"/>
    </location>
</feature>
<sequence>MTYPEFFDRVESIMLYDPLADFLGAIESGVIEITYLDVVKFAGHSCPTVAGAYLMAKLGLEKLFPDAMPHRGEIKVLVKGKKDAEVNGVIGNTIAYICGVSDEAGFKGIGGRFNRSNKLFYDAPISGQVRLERVDNGEYVDLAYDPSSVPPNPKMKELMQLLIMGKAGIEEKKMFQSLWQERVEKILLNKENWNRVLTISSNK</sequence>
<dbReference type="STRING" id="1069081.SAMN05660197_0372"/>
<dbReference type="SUPFAM" id="SSF143555">
    <property type="entry name" value="FwdE-like"/>
    <property type="match status" value="1"/>
</dbReference>
<dbReference type="AlphaFoldDB" id="A0A1W1WQY1"/>
<name>A0A1W1WQY1_9BACT</name>